<dbReference type="OrthoDB" id="430781at2759"/>
<feature type="non-terminal residue" evidence="2">
    <location>
        <position position="204"/>
    </location>
</feature>
<reference evidence="2" key="1">
    <citation type="submission" date="2021-02" db="EMBL/GenBank/DDBJ databases">
        <authorList>
            <person name="Dougan E. K."/>
            <person name="Rhodes N."/>
            <person name="Thang M."/>
            <person name="Chan C."/>
        </authorList>
    </citation>
    <scope>NUCLEOTIDE SEQUENCE</scope>
</reference>
<keyword evidence="3" id="KW-1185">Reference proteome</keyword>
<accession>A0A813G1A9</accession>
<evidence type="ECO:0000256" key="1">
    <source>
        <dbReference type="SAM" id="MobiDB-lite"/>
    </source>
</evidence>
<organism evidence="2 3">
    <name type="scientific">Polarella glacialis</name>
    <name type="common">Dinoflagellate</name>
    <dbReference type="NCBI Taxonomy" id="89957"/>
    <lineage>
        <taxon>Eukaryota</taxon>
        <taxon>Sar</taxon>
        <taxon>Alveolata</taxon>
        <taxon>Dinophyceae</taxon>
        <taxon>Suessiales</taxon>
        <taxon>Suessiaceae</taxon>
        <taxon>Polarella</taxon>
    </lineage>
</organism>
<feature type="compositionally biased region" description="Polar residues" evidence="1">
    <location>
        <begin position="195"/>
        <end position="204"/>
    </location>
</feature>
<feature type="non-terminal residue" evidence="2">
    <location>
        <position position="1"/>
    </location>
</feature>
<comment type="caution">
    <text evidence="2">The sequence shown here is derived from an EMBL/GenBank/DDBJ whole genome shotgun (WGS) entry which is preliminary data.</text>
</comment>
<sequence length="204" mass="21514">VLDLAPAWAAAVSAVDAEASQAWAPRQRAGAVSLTAPVDLRSAHDEAIIEAVSRADVVVASYVLHENEAHLLTGGRQEESSESMPAMLGGAIPDIFRFAQPGSVLVFLDATHRLWPNLAVTAAAAGGFEMISPQGLNAHVHALAFLRSGPSASQGSCCGQGFASPKHFDTFAEHQRANEARFARQQQELRAGEASESSETEMQA</sequence>
<dbReference type="Proteomes" id="UP000654075">
    <property type="component" value="Unassembled WGS sequence"/>
</dbReference>
<gene>
    <name evidence="2" type="ORF">PGLA1383_LOCUS36260</name>
</gene>
<feature type="region of interest" description="Disordered" evidence="1">
    <location>
        <begin position="179"/>
        <end position="204"/>
    </location>
</feature>
<dbReference type="EMBL" id="CAJNNV010026621">
    <property type="protein sequence ID" value="CAE8618653.1"/>
    <property type="molecule type" value="Genomic_DNA"/>
</dbReference>
<evidence type="ECO:0000313" key="3">
    <source>
        <dbReference type="Proteomes" id="UP000654075"/>
    </source>
</evidence>
<evidence type="ECO:0000313" key="2">
    <source>
        <dbReference type="EMBL" id="CAE8618653.1"/>
    </source>
</evidence>
<protein>
    <submittedName>
        <fullName evidence="2">Uncharacterized protein</fullName>
    </submittedName>
</protein>
<name>A0A813G1A9_POLGL</name>
<proteinExistence type="predicted"/>
<dbReference type="AlphaFoldDB" id="A0A813G1A9"/>